<organism evidence="1 2">
    <name type="scientific">Peronosclerospora sorghi</name>
    <dbReference type="NCBI Taxonomy" id="230839"/>
    <lineage>
        <taxon>Eukaryota</taxon>
        <taxon>Sar</taxon>
        <taxon>Stramenopiles</taxon>
        <taxon>Oomycota</taxon>
        <taxon>Peronosporomycetes</taxon>
        <taxon>Peronosporales</taxon>
        <taxon>Peronosporaceae</taxon>
        <taxon>Peronosclerospora</taxon>
    </lineage>
</organism>
<accession>A0ACC0VRH6</accession>
<evidence type="ECO:0000313" key="1">
    <source>
        <dbReference type="EMBL" id="KAI9909098.1"/>
    </source>
</evidence>
<evidence type="ECO:0000313" key="2">
    <source>
        <dbReference type="Proteomes" id="UP001163321"/>
    </source>
</evidence>
<proteinExistence type="predicted"/>
<protein>
    <submittedName>
        <fullName evidence="1">Uncharacterized protein</fullName>
    </submittedName>
</protein>
<dbReference type="EMBL" id="CM047586">
    <property type="protein sequence ID" value="KAI9909098.1"/>
    <property type="molecule type" value="Genomic_DNA"/>
</dbReference>
<gene>
    <name evidence="1" type="ORF">PsorP6_015269</name>
</gene>
<reference evidence="1 2" key="1">
    <citation type="journal article" date="2022" name="bioRxiv">
        <title>The genome of the oomycete Peronosclerospora sorghi, a cosmopolitan pathogen of maize and sorghum, is inflated with dispersed pseudogenes.</title>
        <authorList>
            <person name="Fletcher K."/>
            <person name="Martin F."/>
            <person name="Isakeit T."/>
            <person name="Cavanaugh K."/>
            <person name="Magill C."/>
            <person name="Michelmore R."/>
        </authorList>
    </citation>
    <scope>NUCLEOTIDE SEQUENCE [LARGE SCALE GENOMIC DNA]</scope>
    <source>
        <strain evidence="1">P6</strain>
    </source>
</reference>
<sequence>MAKGKHTTRAEYQAMITWLENKANVALITGAAAQAQRLTSGQKLRKAFAQYVNRKVPDTEWEEKAGKKVATSLIWRHTRKPVRSRTLPASGSSMLIVAQTGTQSTPSSISCVQSLIEWAICLGTDRT</sequence>
<comment type="caution">
    <text evidence="1">The sequence shown here is derived from an EMBL/GenBank/DDBJ whole genome shotgun (WGS) entry which is preliminary data.</text>
</comment>
<keyword evidence="2" id="KW-1185">Reference proteome</keyword>
<name>A0ACC0VRH6_9STRA</name>
<dbReference type="Proteomes" id="UP001163321">
    <property type="component" value="Chromosome 7"/>
</dbReference>